<reference evidence="1" key="1">
    <citation type="journal article" date="2021" name="Environ. Microbiol.">
        <title>Gene family expansions and transcriptome signatures uncover fungal adaptations to wood decay.</title>
        <authorList>
            <person name="Hage H."/>
            <person name="Miyauchi S."/>
            <person name="Viragh M."/>
            <person name="Drula E."/>
            <person name="Min B."/>
            <person name="Chaduli D."/>
            <person name="Navarro D."/>
            <person name="Favel A."/>
            <person name="Norest M."/>
            <person name="Lesage-Meessen L."/>
            <person name="Balint B."/>
            <person name="Merenyi Z."/>
            <person name="de Eugenio L."/>
            <person name="Morin E."/>
            <person name="Martinez A.T."/>
            <person name="Baldrian P."/>
            <person name="Stursova M."/>
            <person name="Martinez M.J."/>
            <person name="Novotny C."/>
            <person name="Magnuson J.K."/>
            <person name="Spatafora J.W."/>
            <person name="Maurice S."/>
            <person name="Pangilinan J."/>
            <person name="Andreopoulos W."/>
            <person name="LaButti K."/>
            <person name="Hundley H."/>
            <person name="Na H."/>
            <person name="Kuo A."/>
            <person name="Barry K."/>
            <person name="Lipzen A."/>
            <person name="Henrissat B."/>
            <person name="Riley R."/>
            <person name="Ahrendt S."/>
            <person name="Nagy L.G."/>
            <person name="Grigoriev I.V."/>
            <person name="Martin F."/>
            <person name="Rosso M.N."/>
        </authorList>
    </citation>
    <scope>NUCLEOTIDE SEQUENCE</scope>
    <source>
        <strain evidence="1">CBS 384.51</strain>
    </source>
</reference>
<dbReference type="EMBL" id="MU274938">
    <property type="protein sequence ID" value="KAI0084822.1"/>
    <property type="molecule type" value="Genomic_DNA"/>
</dbReference>
<gene>
    <name evidence="1" type="ORF">BDY19DRAFT_897758</name>
</gene>
<comment type="caution">
    <text evidence="1">The sequence shown here is derived from an EMBL/GenBank/DDBJ whole genome shotgun (WGS) entry which is preliminary data.</text>
</comment>
<keyword evidence="2" id="KW-1185">Reference proteome</keyword>
<organism evidence="1 2">
    <name type="scientific">Irpex rosettiformis</name>
    <dbReference type="NCBI Taxonomy" id="378272"/>
    <lineage>
        <taxon>Eukaryota</taxon>
        <taxon>Fungi</taxon>
        <taxon>Dikarya</taxon>
        <taxon>Basidiomycota</taxon>
        <taxon>Agaricomycotina</taxon>
        <taxon>Agaricomycetes</taxon>
        <taxon>Polyporales</taxon>
        <taxon>Irpicaceae</taxon>
        <taxon>Irpex</taxon>
    </lineage>
</organism>
<accession>A0ACB8TRX3</accession>
<name>A0ACB8TRX3_9APHY</name>
<protein>
    <submittedName>
        <fullName evidence="1">Mitochondrial outer membrane translocase complex, subunit Tom22</fullName>
    </submittedName>
</protein>
<evidence type="ECO:0000313" key="2">
    <source>
        <dbReference type="Proteomes" id="UP001055072"/>
    </source>
</evidence>
<evidence type="ECO:0000313" key="1">
    <source>
        <dbReference type="EMBL" id="KAI0084822.1"/>
    </source>
</evidence>
<proteinExistence type="predicted"/>
<dbReference type="Proteomes" id="UP001055072">
    <property type="component" value="Unassembled WGS sequence"/>
</dbReference>
<sequence>MVKVEIVEEKDQDASNSPYMSQASSRTSSSVSLSSNESDLDAEESFYERLSALVDIVPPTTRHSISSRFSKTASFLKSGGRVVGNIVWIVTTSALLVGLPLALSLEDESKIVAQEKEQYAQQYGAQQVCMASPTSMYPAQPGSNQTQQKGIVPPGF</sequence>